<dbReference type="OrthoDB" id="289296at2"/>
<evidence type="ECO:0000313" key="1">
    <source>
        <dbReference type="EMBL" id="SFW25596.1"/>
    </source>
</evidence>
<accession>A0A1K1MQX9</accession>
<evidence type="ECO:0000313" key="2">
    <source>
        <dbReference type="Proteomes" id="UP000183257"/>
    </source>
</evidence>
<name>A0A1K1MQX9_9FLAO</name>
<reference evidence="2" key="1">
    <citation type="submission" date="2016-11" db="EMBL/GenBank/DDBJ databases">
        <authorList>
            <person name="Varghese N."/>
            <person name="Submissions S."/>
        </authorList>
    </citation>
    <scope>NUCLEOTIDE SEQUENCE [LARGE SCALE GENOMIC DNA]</scope>
    <source>
        <strain evidence="2">DSM 24786</strain>
    </source>
</reference>
<keyword evidence="2" id="KW-1185">Reference proteome</keyword>
<dbReference type="InterPro" id="IPR019882">
    <property type="entry name" value="CHP03643"/>
</dbReference>
<dbReference type="RefSeq" id="WP_072302476.1">
    <property type="nucleotide sequence ID" value="NZ_FPIY01000001.1"/>
</dbReference>
<dbReference type="NCBIfam" id="TIGR03643">
    <property type="entry name" value="TIGR03643 family protein"/>
    <property type="match status" value="1"/>
</dbReference>
<proteinExistence type="predicted"/>
<organism evidence="1 2">
    <name type="scientific">Cellulophaga fucicola</name>
    <dbReference type="NCBI Taxonomy" id="76595"/>
    <lineage>
        <taxon>Bacteria</taxon>
        <taxon>Pseudomonadati</taxon>
        <taxon>Bacteroidota</taxon>
        <taxon>Flavobacteriia</taxon>
        <taxon>Flavobacteriales</taxon>
        <taxon>Flavobacteriaceae</taxon>
        <taxon>Cellulophaga</taxon>
    </lineage>
</organism>
<protein>
    <submittedName>
        <fullName evidence="1">TIGR03643 family protein</fullName>
    </submittedName>
</protein>
<gene>
    <name evidence="1" type="ORF">SAMN05660313_00825</name>
</gene>
<sequence>MNLTIEQIDRVIEMAWEDRTTFDAIKHQFGLSEKEVITVMRQEMKPSSFKMWRKRVQGRKTKHAKLRTFVNGRFKCSRQKQITNNTISKRY</sequence>
<dbReference type="AlphaFoldDB" id="A0A1K1MQX9"/>
<dbReference type="EMBL" id="FPIY01000001">
    <property type="protein sequence ID" value="SFW25596.1"/>
    <property type="molecule type" value="Genomic_DNA"/>
</dbReference>
<dbReference type="STRING" id="76595.SAMN05660313_00825"/>
<dbReference type="Pfam" id="PF10985">
    <property type="entry name" value="DUF2805"/>
    <property type="match status" value="1"/>
</dbReference>
<dbReference type="Proteomes" id="UP000183257">
    <property type="component" value="Unassembled WGS sequence"/>
</dbReference>